<reference evidence="12" key="1">
    <citation type="submission" date="2012-12" db="EMBL/GenBank/DDBJ databases">
        <authorList>
            <person name="Hellsten U."/>
            <person name="Grimwood J."/>
            <person name="Chapman J.A."/>
            <person name="Shapiro H."/>
            <person name="Aerts A."/>
            <person name="Otillar R.P."/>
            <person name="Terry A.Y."/>
            <person name="Boore J.L."/>
            <person name="Simakov O."/>
            <person name="Marletaz F."/>
            <person name="Cho S.-J."/>
            <person name="Edsinger-Gonzales E."/>
            <person name="Havlak P."/>
            <person name="Kuo D.-H."/>
            <person name="Larsson T."/>
            <person name="Lv J."/>
            <person name="Arendt D."/>
            <person name="Savage R."/>
            <person name="Osoegawa K."/>
            <person name="de Jong P."/>
            <person name="Lindberg D.R."/>
            <person name="Seaver E.C."/>
            <person name="Weisblat D.A."/>
            <person name="Putnam N.H."/>
            <person name="Grigoriev I.V."/>
            <person name="Rokhsar D.S."/>
        </authorList>
    </citation>
    <scope>NUCLEOTIDE SEQUENCE</scope>
</reference>
<dbReference type="GO" id="GO:0008270">
    <property type="term" value="F:zinc ion binding"/>
    <property type="evidence" value="ECO:0007669"/>
    <property type="project" value="UniProtKB-KW"/>
</dbReference>
<dbReference type="PANTHER" id="PTHR46077:SF5">
    <property type="entry name" value="RING-TYPE DOMAIN-CONTAINING PROTEIN"/>
    <property type="match status" value="1"/>
</dbReference>
<name>T1FQT3_HELRO</name>
<dbReference type="GO" id="GO:0006513">
    <property type="term" value="P:protein monoubiquitination"/>
    <property type="evidence" value="ECO:0000318"/>
    <property type="project" value="GO_Central"/>
</dbReference>
<reference evidence="11" key="3">
    <citation type="submission" date="2015-06" db="UniProtKB">
        <authorList>
            <consortium name="EnsemblMetazoa"/>
        </authorList>
    </citation>
    <scope>IDENTIFICATION</scope>
</reference>
<dbReference type="KEGG" id="hro:HELRODRAFT_189219"/>
<evidence type="ECO:0000256" key="8">
    <source>
        <dbReference type="SAM" id="MobiDB-lite"/>
    </source>
</evidence>
<dbReference type="EnsemblMetazoa" id="HelroT189219">
    <property type="protein sequence ID" value="HelroP189219"/>
    <property type="gene ID" value="HelroG189219"/>
</dbReference>
<evidence type="ECO:0000256" key="2">
    <source>
        <dbReference type="ARBA" id="ARBA00012483"/>
    </source>
</evidence>
<keyword evidence="12" id="KW-1185">Reference proteome</keyword>
<dbReference type="OrthoDB" id="365379at2759"/>
<dbReference type="GeneID" id="20211180"/>
<dbReference type="PROSITE" id="PS50089">
    <property type="entry name" value="ZF_RING_2"/>
    <property type="match status" value="1"/>
</dbReference>
<protein>
    <recommendedName>
        <fullName evidence="2">RING-type E3 ubiquitin transferase</fullName>
        <ecNumber evidence="2">2.3.2.27</ecNumber>
    </recommendedName>
</protein>
<dbReference type="GO" id="GO:0061630">
    <property type="term" value="F:ubiquitin protein ligase activity"/>
    <property type="evidence" value="ECO:0000318"/>
    <property type="project" value="GO_Central"/>
</dbReference>
<feature type="compositionally biased region" description="Basic and acidic residues" evidence="8">
    <location>
        <begin position="1"/>
        <end position="21"/>
    </location>
</feature>
<dbReference type="SUPFAM" id="SSF57850">
    <property type="entry name" value="RING/U-box"/>
    <property type="match status" value="1"/>
</dbReference>
<accession>T1FQT3</accession>
<organism evidence="11 12">
    <name type="scientific">Helobdella robusta</name>
    <name type="common">Californian leech</name>
    <dbReference type="NCBI Taxonomy" id="6412"/>
    <lineage>
        <taxon>Eukaryota</taxon>
        <taxon>Metazoa</taxon>
        <taxon>Spiralia</taxon>
        <taxon>Lophotrochozoa</taxon>
        <taxon>Annelida</taxon>
        <taxon>Clitellata</taxon>
        <taxon>Hirudinea</taxon>
        <taxon>Rhynchobdellida</taxon>
        <taxon>Glossiphoniidae</taxon>
        <taxon>Helobdella</taxon>
    </lineage>
</organism>
<keyword evidence="3" id="KW-0808">Transferase</keyword>
<dbReference type="InParanoid" id="T1FQT3"/>
<feature type="region of interest" description="Disordered" evidence="8">
    <location>
        <begin position="1"/>
        <end position="22"/>
    </location>
</feature>
<gene>
    <name evidence="11" type="primary">20211180</name>
    <name evidence="10" type="ORF">HELRODRAFT_189219</name>
</gene>
<keyword evidence="6" id="KW-0862">Zinc</keyword>
<proteinExistence type="predicted"/>
<evidence type="ECO:0000256" key="7">
    <source>
        <dbReference type="PROSITE-ProRule" id="PRU00175"/>
    </source>
</evidence>
<dbReference type="Pfam" id="PF13639">
    <property type="entry name" value="zf-RING_2"/>
    <property type="match status" value="1"/>
</dbReference>
<comment type="catalytic activity">
    <reaction evidence="1">
        <text>S-ubiquitinyl-[E2 ubiquitin-conjugating enzyme]-L-cysteine + [acceptor protein]-L-lysine = [E2 ubiquitin-conjugating enzyme]-L-cysteine + N(6)-ubiquitinyl-[acceptor protein]-L-lysine.</text>
        <dbReference type="EC" id="2.3.2.27"/>
    </reaction>
</comment>
<dbReference type="STRING" id="6412.T1FQT3"/>
<evidence type="ECO:0000313" key="10">
    <source>
        <dbReference type="EMBL" id="ESN96376.1"/>
    </source>
</evidence>
<evidence type="ECO:0000256" key="3">
    <source>
        <dbReference type="ARBA" id="ARBA00022679"/>
    </source>
</evidence>
<dbReference type="eggNOG" id="KOG4430">
    <property type="taxonomic scope" value="Eukaryota"/>
</dbReference>
<dbReference type="CTD" id="20211180"/>
<dbReference type="EMBL" id="AMQM01001385">
    <property type="status" value="NOT_ANNOTATED_CDS"/>
    <property type="molecule type" value="Genomic_DNA"/>
</dbReference>
<sequence>MNTKDIDCKNSVRMPGDERETSSSTDAIECSICLSDIEPQARSVISICFHEFCFSCIGKWSKENAVCPLCKQNFTEILHNIRSDADYDACYITRHVLKAKRRLNRRGDGAATSSAAFSTTAATTSGPQTLTISSRKHRTRLATLVGALQDSRKISSTQLSVIFITTTSPLQPTTPAVAIV</sequence>
<evidence type="ECO:0000256" key="6">
    <source>
        <dbReference type="ARBA" id="ARBA00022833"/>
    </source>
</evidence>
<evidence type="ECO:0000313" key="11">
    <source>
        <dbReference type="EnsemblMetazoa" id="HelroP189219"/>
    </source>
</evidence>
<dbReference type="InterPro" id="IPR017907">
    <property type="entry name" value="Znf_RING_CS"/>
</dbReference>
<evidence type="ECO:0000256" key="4">
    <source>
        <dbReference type="ARBA" id="ARBA00022723"/>
    </source>
</evidence>
<feature type="domain" description="RING-type" evidence="9">
    <location>
        <begin position="30"/>
        <end position="71"/>
    </location>
</feature>
<dbReference type="RefSeq" id="XP_009025548.1">
    <property type="nucleotide sequence ID" value="XM_009027300.1"/>
</dbReference>
<dbReference type="InterPro" id="IPR013083">
    <property type="entry name" value="Znf_RING/FYVE/PHD"/>
</dbReference>
<dbReference type="PROSITE" id="PS00518">
    <property type="entry name" value="ZF_RING_1"/>
    <property type="match status" value="1"/>
</dbReference>
<dbReference type="PANTHER" id="PTHR46077">
    <property type="entry name" value="E3 UBIQUITIN-PROTEIN LIGASE TOPORS"/>
    <property type="match status" value="1"/>
</dbReference>
<evidence type="ECO:0000313" key="12">
    <source>
        <dbReference type="Proteomes" id="UP000015101"/>
    </source>
</evidence>
<dbReference type="HOGENOM" id="CLU_1497862_0_0_1"/>
<dbReference type="Gene3D" id="3.30.40.10">
    <property type="entry name" value="Zinc/RING finger domain, C3HC4 (zinc finger)"/>
    <property type="match status" value="1"/>
</dbReference>
<dbReference type="InterPro" id="IPR001841">
    <property type="entry name" value="Znf_RING"/>
</dbReference>
<keyword evidence="5 7" id="KW-0863">Zinc-finger</keyword>
<dbReference type="GO" id="GO:0000209">
    <property type="term" value="P:protein polyubiquitination"/>
    <property type="evidence" value="ECO:0000318"/>
    <property type="project" value="GO_Central"/>
</dbReference>
<evidence type="ECO:0000256" key="1">
    <source>
        <dbReference type="ARBA" id="ARBA00000900"/>
    </source>
</evidence>
<dbReference type="EC" id="2.3.2.27" evidence="2"/>
<reference evidence="10 12" key="2">
    <citation type="journal article" date="2013" name="Nature">
        <title>Insights into bilaterian evolution from three spiralian genomes.</title>
        <authorList>
            <person name="Simakov O."/>
            <person name="Marletaz F."/>
            <person name="Cho S.J."/>
            <person name="Edsinger-Gonzales E."/>
            <person name="Havlak P."/>
            <person name="Hellsten U."/>
            <person name="Kuo D.H."/>
            <person name="Larsson T."/>
            <person name="Lv J."/>
            <person name="Arendt D."/>
            <person name="Savage R."/>
            <person name="Osoegawa K."/>
            <person name="de Jong P."/>
            <person name="Grimwood J."/>
            <person name="Chapman J.A."/>
            <person name="Shapiro H."/>
            <person name="Aerts A."/>
            <person name="Otillar R.P."/>
            <person name="Terry A.Y."/>
            <person name="Boore J.L."/>
            <person name="Grigoriev I.V."/>
            <person name="Lindberg D.R."/>
            <person name="Seaver E.C."/>
            <person name="Weisblat D.A."/>
            <person name="Putnam N.H."/>
            <person name="Rokhsar D.S."/>
        </authorList>
    </citation>
    <scope>NUCLEOTIDE SEQUENCE</scope>
</reference>
<dbReference type="EMBL" id="KB097495">
    <property type="protein sequence ID" value="ESN96376.1"/>
    <property type="molecule type" value="Genomic_DNA"/>
</dbReference>
<dbReference type="AlphaFoldDB" id="T1FQT3"/>
<keyword evidence="4" id="KW-0479">Metal-binding</keyword>
<evidence type="ECO:0000256" key="5">
    <source>
        <dbReference type="ARBA" id="ARBA00022771"/>
    </source>
</evidence>
<evidence type="ECO:0000259" key="9">
    <source>
        <dbReference type="PROSITE" id="PS50089"/>
    </source>
</evidence>
<dbReference type="SMART" id="SM00184">
    <property type="entry name" value="RING"/>
    <property type="match status" value="1"/>
</dbReference>
<dbReference type="Proteomes" id="UP000015101">
    <property type="component" value="Unassembled WGS sequence"/>
</dbReference>